<dbReference type="OrthoDB" id="7416513at2759"/>
<accession>A0A4C1ZZ86</accession>
<name>A0A4C1ZZ86_EUMVA</name>
<keyword evidence="2" id="KW-1185">Reference proteome</keyword>
<gene>
    <name evidence="1" type="ORF">EVAR_66543_1</name>
</gene>
<dbReference type="Proteomes" id="UP000299102">
    <property type="component" value="Unassembled WGS sequence"/>
</dbReference>
<sequence length="464" mass="51435">MRSCTKIRIEPGTRIGINLYRDRFGIKNGITIRIESETSWHRAHEWARAKDNRKYKSQLFRERRACELRVCIPIFGTERAKWFHQSRTASTARLGNEPDSVKTSYELSNIGAFGRQRIYICIMTFSLHKCYVGVGGFRTLCQLPMMVFKSKIYSFRRPTVTPGFDAFQLSAPLLGVINPEGQWYSCKPCLEEDKLRSLVEIIAASRGEKENSSCCKCLEESKGSSGGRSQYIPVIMMPIYSAESCPFDIECALKKAEESDKTRDRLPAAAMGADQAKAVKKKEEKVVFTLQRLTDFDLLSQWDGDESYCSIIGSAPGSEGLGDSSKYQLIAPNPSILGSALVVLSSPRLAAQDPPNLYGIRLVAAQLFVSLAGACGLGLLTPVVTNAVTMSATDGLRCCLMKTQSLRLRRPAFELYRTRCFKHLLFAKPARRGLSSCLLAGCVLGLICVRISSQSVTATGFAYI</sequence>
<evidence type="ECO:0000313" key="1">
    <source>
        <dbReference type="EMBL" id="GBP93310.1"/>
    </source>
</evidence>
<proteinExistence type="predicted"/>
<dbReference type="EMBL" id="BGZK01002362">
    <property type="protein sequence ID" value="GBP93310.1"/>
    <property type="molecule type" value="Genomic_DNA"/>
</dbReference>
<evidence type="ECO:0000313" key="2">
    <source>
        <dbReference type="Proteomes" id="UP000299102"/>
    </source>
</evidence>
<protein>
    <submittedName>
        <fullName evidence="1">Uncharacterized protein</fullName>
    </submittedName>
</protein>
<organism evidence="1 2">
    <name type="scientific">Eumeta variegata</name>
    <name type="common">Bagworm moth</name>
    <name type="synonym">Eumeta japonica</name>
    <dbReference type="NCBI Taxonomy" id="151549"/>
    <lineage>
        <taxon>Eukaryota</taxon>
        <taxon>Metazoa</taxon>
        <taxon>Ecdysozoa</taxon>
        <taxon>Arthropoda</taxon>
        <taxon>Hexapoda</taxon>
        <taxon>Insecta</taxon>
        <taxon>Pterygota</taxon>
        <taxon>Neoptera</taxon>
        <taxon>Endopterygota</taxon>
        <taxon>Lepidoptera</taxon>
        <taxon>Glossata</taxon>
        <taxon>Ditrysia</taxon>
        <taxon>Tineoidea</taxon>
        <taxon>Psychidae</taxon>
        <taxon>Oiketicinae</taxon>
        <taxon>Eumeta</taxon>
    </lineage>
</organism>
<reference evidence="1 2" key="1">
    <citation type="journal article" date="2019" name="Commun. Biol.">
        <title>The bagworm genome reveals a unique fibroin gene that provides high tensile strength.</title>
        <authorList>
            <person name="Kono N."/>
            <person name="Nakamura H."/>
            <person name="Ohtoshi R."/>
            <person name="Tomita M."/>
            <person name="Numata K."/>
            <person name="Arakawa K."/>
        </authorList>
    </citation>
    <scope>NUCLEOTIDE SEQUENCE [LARGE SCALE GENOMIC DNA]</scope>
</reference>
<comment type="caution">
    <text evidence="1">The sequence shown here is derived from an EMBL/GenBank/DDBJ whole genome shotgun (WGS) entry which is preliminary data.</text>
</comment>
<dbReference type="AlphaFoldDB" id="A0A4C1ZZ86"/>